<evidence type="ECO:0000313" key="2">
    <source>
        <dbReference type="EMBL" id="HIW07471.1"/>
    </source>
</evidence>
<protein>
    <recommendedName>
        <fullName evidence="4">Secreted protein</fullName>
    </recommendedName>
</protein>
<dbReference type="Proteomes" id="UP000823934">
    <property type="component" value="Unassembled WGS sequence"/>
</dbReference>
<keyword evidence="1" id="KW-0732">Signal</keyword>
<evidence type="ECO:0000313" key="3">
    <source>
        <dbReference type="Proteomes" id="UP000823934"/>
    </source>
</evidence>
<comment type="caution">
    <text evidence="2">The sequence shown here is derived from an EMBL/GenBank/DDBJ whole genome shotgun (WGS) entry which is preliminary data.</text>
</comment>
<proteinExistence type="predicted"/>
<reference evidence="2" key="2">
    <citation type="submission" date="2021-04" db="EMBL/GenBank/DDBJ databases">
        <authorList>
            <person name="Gilroy R."/>
        </authorList>
    </citation>
    <scope>NUCLEOTIDE SEQUENCE</scope>
    <source>
        <strain evidence="2">CHK160-9182</strain>
    </source>
</reference>
<sequence>MKKAVLIGVIGGLFVSAAAMAESNPVPSNQFWETLQTHCGNAYAGKLADGQDRPEFTGDLVMHVKTCSDIEIKIPFFVGDDLSRTWILTKDENHHIQLKHDHRHEDGTEEDVNFYGGKSTNVGHADFQFFPADPATAMMIPDASSNVWWIELSDKAYSYNLNRLASDRAPFRVEFDLTKTIETPKDPWGWDE</sequence>
<feature type="signal peptide" evidence="1">
    <location>
        <begin position="1"/>
        <end position="21"/>
    </location>
</feature>
<name>A0A9D1TUP7_9GAMM</name>
<reference evidence="2" key="1">
    <citation type="journal article" date="2021" name="PeerJ">
        <title>Extensive microbial diversity within the chicken gut microbiome revealed by metagenomics and culture.</title>
        <authorList>
            <person name="Gilroy R."/>
            <person name="Ravi A."/>
            <person name="Getino M."/>
            <person name="Pursley I."/>
            <person name="Horton D.L."/>
            <person name="Alikhan N.F."/>
            <person name="Baker D."/>
            <person name="Gharbi K."/>
            <person name="Hall N."/>
            <person name="Watson M."/>
            <person name="Adriaenssens E.M."/>
            <person name="Foster-Nyarko E."/>
            <person name="Jarju S."/>
            <person name="Secka A."/>
            <person name="Antonio M."/>
            <person name="Oren A."/>
            <person name="Chaudhuri R.R."/>
            <person name="La Ragione R."/>
            <person name="Hildebrand F."/>
            <person name="Pallen M.J."/>
        </authorList>
    </citation>
    <scope>NUCLEOTIDE SEQUENCE</scope>
    <source>
        <strain evidence="2">CHK160-9182</strain>
    </source>
</reference>
<dbReference type="AlphaFoldDB" id="A0A9D1TUP7"/>
<evidence type="ECO:0008006" key="4">
    <source>
        <dbReference type="Google" id="ProtNLM"/>
    </source>
</evidence>
<feature type="chain" id="PRO_5039197789" description="Secreted protein" evidence="1">
    <location>
        <begin position="22"/>
        <end position="192"/>
    </location>
</feature>
<dbReference type="EMBL" id="DXHP01000198">
    <property type="protein sequence ID" value="HIW07471.1"/>
    <property type="molecule type" value="Genomic_DNA"/>
</dbReference>
<accession>A0A9D1TUP7</accession>
<evidence type="ECO:0000256" key="1">
    <source>
        <dbReference type="SAM" id="SignalP"/>
    </source>
</evidence>
<gene>
    <name evidence="2" type="ORF">H9889_09150</name>
</gene>
<organism evidence="2 3">
    <name type="scientific">Candidatus Ignatzschineria merdigallinarum</name>
    <dbReference type="NCBI Taxonomy" id="2838621"/>
    <lineage>
        <taxon>Bacteria</taxon>
        <taxon>Pseudomonadati</taxon>
        <taxon>Pseudomonadota</taxon>
        <taxon>Gammaproteobacteria</taxon>
        <taxon>Cardiobacteriales</taxon>
        <taxon>Ignatzschineriaceae</taxon>
        <taxon>Ignatzschineria</taxon>
    </lineage>
</organism>